<protein>
    <submittedName>
        <fullName evidence="1">Dihydrolipoamide dehydrogenase</fullName>
        <ecNumber evidence="1">1.8.1.4</ecNumber>
    </submittedName>
</protein>
<evidence type="ECO:0000313" key="2">
    <source>
        <dbReference type="Proteomes" id="UP000249936"/>
    </source>
</evidence>
<name>A0A2X1RVH3_HAEIF</name>
<accession>A0A2X1RVH3</accession>
<dbReference type="GO" id="GO:0004148">
    <property type="term" value="F:dihydrolipoyl dehydrogenase (NADH) activity"/>
    <property type="evidence" value="ECO:0007669"/>
    <property type="project" value="UniProtKB-EC"/>
</dbReference>
<sequence>MAKARKVTVVEGLATFTDSHTLVARGSRWKPNDC</sequence>
<dbReference type="Proteomes" id="UP000249936">
    <property type="component" value="Unassembled WGS sequence"/>
</dbReference>
<organism evidence="1 2">
    <name type="scientific">Haemophilus influenzae</name>
    <dbReference type="NCBI Taxonomy" id="727"/>
    <lineage>
        <taxon>Bacteria</taxon>
        <taxon>Pseudomonadati</taxon>
        <taxon>Pseudomonadota</taxon>
        <taxon>Gammaproteobacteria</taxon>
        <taxon>Pasteurellales</taxon>
        <taxon>Pasteurellaceae</taxon>
        <taxon>Haemophilus</taxon>
    </lineage>
</organism>
<reference evidence="1 2" key="1">
    <citation type="submission" date="2018-06" db="EMBL/GenBank/DDBJ databases">
        <authorList>
            <consortium name="Pathogen Informatics"/>
            <person name="Doyle S."/>
        </authorList>
    </citation>
    <scope>NUCLEOTIDE SEQUENCE [LARGE SCALE GENOMIC DNA]</scope>
    <source>
        <strain evidence="1 2">NCTC11872</strain>
    </source>
</reference>
<proteinExistence type="predicted"/>
<keyword evidence="1" id="KW-0560">Oxidoreductase</keyword>
<dbReference type="AlphaFoldDB" id="A0A2X1RVH3"/>
<gene>
    <name evidence="1" type="primary">lpdA_2</name>
    <name evidence="1" type="ORF">NCTC11872_02930</name>
</gene>
<dbReference type="EC" id="1.8.1.4" evidence="1"/>
<evidence type="ECO:0000313" key="1">
    <source>
        <dbReference type="EMBL" id="SPX43267.1"/>
    </source>
</evidence>
<dbReference type="EMBL" id="UASK01000014">
    <property type="protein sequence ID" value="SPX43267.1"/>
    <property type="molecule type" value="Genomic_DNA"/>
</dbReference>